<comment type="caution">
    <text evidence="1">The sequence shown here is derived from an EMBL/GenBank/DDBJ whole genome shotgun (WGS) entry which is preliminary data.</text>
</comment>
<reference evidence="1" key="1">
    <citation type="journal article" date="2015" name="Nature">
        <title>Complex archaea that bridge the gap between prokaryotes and eukaryotes.</title>
        <authorList>
            <person name="Spang A."/>
            <person name="Saw J.H."/>
            <person name="Jorgensen S.L."/>
            <person name="Zaremba-Niedzwiedzka K."/>
            <person name="Martijn J."/>
            <person name="Lind A.E."/>
            <person name="van Eijk R."/>
            <person name="Schleper C."/>
            <person name="Guy L."/>
            <person name="Ettema T.J."/>
        </authorList>
    </citation>
    <scope>NUCLEOTIDE SEQUENCE</scope>
</reference>
<accession>A0A0F9UAC2</accession>
<dbReference type="AlphaFoldDB" id="A0A0F9UAC2"/>
<dbReference type="EMBL" id="LAZR01000113">
    <property type="protein sequence ID" value="KKN90150.1"/>
    <property type="molecule type" value="Genomic_DNA"/>
</dbReference>
<proteinExistence type="predicted"/>
<name>A0A0F9UAC2_9ZZZZ</name>
<evidence type="ECO:0000313" key="1">
    <source>
        <dbReference type="EMBL" id="KKN90150.1"/>
    </source>
</evidence>
<organism evidence="1">
    <name type="scientific">marine sediment metagenome</name>
    <dbReference type="NCBI Taxonomy" id="412755"/>
    <lineage>
        <taxon>unclassified sequences</taxon>
        <taxon>metagenomes</taxon>
        <taxon>ecological metagenomes</taxon>
    </lineage>
</organism>
<protein>
    <submittedName>
        <fullName evidence="1">Uncharacterized protein</fullName>
    </submittedName>
</protein>
<sequence>MSREPFVNASAWHGKTFYHLNFQIGEDRRVCMNKRYTGYSVRRIKRKYFRVCKRGRFMPGKFTGSVLAFRFAVNMHRF</sequence>
<gene>
    <name evidence="1" type="ORF">LCGC14_0232660</name>
</gene>